<dbReference type="Proteomes" id="UP000753908">
    <property type="component" value="Unassembled WGS sequence"/>
</dbReference>
<dbReference type="Pfam" id="PF08402">
    <property type="entry name" value="TOBE_2"/>
    <property type="match status" value="1"/>
</dbReference>
<dbReference type="InterPro" id="IPR017871">
    <property type="entry name" value="ABC_transporter-like_CS"/>
</dbReference>
<dbReference type="InterPro" id="IPR003593">
    <property type="entry name" value="AAA+_ATPase"/>
</dbReference>
<gene>
    <name evidence="6" type="ORF">KME25_03410</name>
</gene>
<dbReference type="InterPro" id="IPR003439">
    <property type="entry name" value="ABC_transporter-like_ATP-bd"/>
</dbReference>
<dbReference type="SUPFAM" id="SSF50331">
    <property type="entry name" value="MOP-like"/>
    <property type="match status" value="1"/>
</dbReference>
<reference evidence="6" key="2">
    <citation type="journal article" date="2022" name="Microbiol. Resour. Announc.">
        <title>Metagenome Sequencing to Explore Phylogenomics of Terrestrial Cyanobacteria.</title>
        <authorList>
            <person name="Ward R.D."/>
            <person name="Stajich J.E."/>
            <person name="Johansen J.R."/>
            <person name="Huntemann M."/>
            <person name="Clum A."/>
            <person name="Foster B."/>
            <person name="Foster B."/>
            <person name="Roux S."/>
            <person name="Palaniappan K."/>
            <person name="Varghese N."/>
            <person name="Mukherjee S."/>
            <person name="Reddy T.B.K."/>
            <person name="Daum C."/>
            <person name="Copeland A."/>
            <person name="Chen I.A."/>
            <person name="Ivanova N.N."/>
            <person name="Kyrpides N.C."/>
            <person name="Shapiro N."/>
            <person name="Eloe-Fadrosh E.A."/>
            <person name="Pietrasiak N."/>
        </authorList>
    </citation>
    <scope>NUCLEOTIDE SEQUENCE</scope>
    <source>
        <strain evidence="6">CPER-KK1</strain>
    </source>
</reference>
<evidence type="ECO:0000313" key="7">
    <source>
        <dbReference type="Proteomes" id="UP000753908"/>
    </source>
</evidence>
<dbReference type="PROSITE" id="PS50893">
    <property type="entry name" value="ABC_TRANSPORTER_2"/>
    <property type="match status" value="1"/>
</dbReference>
<dbReference type="InterPro" id="IPR013611">
    <property type="entry name" value="Transp-assoc_OB_typ2"/>
</dbReference>
<evidence type="ECO:0000256" key="2">
    <source>
        <dbReference type="ARBA" id="ARBA00022448"/>
    </source>
</evidence>
<dbReference type="PROSITE" id="PS00211">
    <property type="entry name" value="ABC_TRANSPORTER_1"/>
    <property type="match status" value="1"/>
</dbReference>
<evidence type="ECO:0000256" key="4">
    <source>
        <dbReference type="ARBA" id="ARBA00022840"/>
    </source>
</evidence>
<evidence type="ECO:0000259" key="5">
    <source>
        <dbReference type="PROSITE" id="PS50893"/>
    </source>
</evidence>
<dbReference type="InterPro" id="IPR008995">
    <property type="entry name" value="Mo/tungstate-bd_C_term_dom"/>
</dbReference>
<dbReference type="InterPro" id="IPR050093">
    <property type="entry name" value="ABC_SmlMolc_Importer"/>
</dbReference>
<dbReference type="GO" id="GO:0140359">
    <property type="term" value="F:ABC-type transporter activity"/>
    <property type="evidence" value="ECO:0007669"/>
    <property type="project" value="UniProtKB-ARBA"/>
</dbReference>
<dbReference type="PANTHER" id="PTHR42781:SF4">
    <property type="entry name" value="SPERMIDINE_PUTRESCINE IMPORT ATP-BINDING PROTEIN POTA"/>
    <property type="match status" value="1"/>
</dbReference>
<name>A0A951PGN5_9CYAN</name>
<dbReference type="PANTHER" id="PTHR42781">
    <property type="entry name" value="SPERMIDINE/PUTRESCINE IMPORT ATP-BINDING PROTEIN POTA"/>
    <property type="match status" value="1"/>
</dbReference>
<evidence type="ECO:0000313" key="6">
    <source>
        <dbReference type="EMBL" id="MBW4543486.1"/>
    </source>
</evidence>
<sequence>MTIGTSNTEAQTIHPTNLSTLPQAQGVALRSVTKQYGSVVAVENLTLDIPAGSYCCLLGPSGCGKTTTLRMIAGHEDITSGDILIGNARVNDLPPAKRNTAMVFQNYALFPHKTVWQNVEFGLKMRGTPEPDRRDRVDEMLEIVGLSSFAKRKPTALSGGQQQRVALARALVTRPQVLLLDEPLSALDESLRVKTRGELRKLQRQFGMTFIQVTHAQDEAFSLSDQIVVMDHGHIDQIGTPQEIFVAPASQFVAKFVGDNNIFTGKVVNAIADTNGYIIQLEVEGIGTLLCRGQFAQPGDNAACCVRADRMHLEVQPTAEGQTVHNRVSARIAFVEFTGYVTRVRLLVESTGAEILYKVRSHDCISQPLQEGQVVTLNWSTDDCIFLPH</sequence>
<dbReference type="Pfam" id="PF00005">
    <property type="entry name" value="ABC_tran"/>
    <property type="match status" value="1"/>
</dbReference>
<keyword evidence="2" id="KW-0813">Transport</keyword>
<protein>
    <submittedName>
        <fullName evidence="6">ABC transporter ATP-binding protein</fullName>
    </submittedName>
</protein>
<comment type="subcellular location">
    <subcellularLocation>
        <location evidence="1">Cell inner membrane</location>
        <topology evidence="1">Peripheral membrane protein</topology>
    </subcellularLocation>
</comment>
<dbReference type="FunFam" id="3.40.50.300:FF:000042">
    <property type="entry name" value="Maltose/maltodextrin ABC transporter, ATP-binding protein"/>
    <property type="match status" value="1"/>
</dbReference>
<evidence type="ECO:0000256" key="3">
    <source>
        <dbReference type="ARBA" id="ARBA00022741"/>
    </source>
</evidence>
<reference evidence="6" key="1">
    <citation type="submission" date="2021-05" db="EMBL/GenBank/DDBJ databases">
        <authorList>
            <person name="Pietrasiak N."/>
            <person name="Ward R."/>
            <person name="Stajich J.E."/>
            <person name="Kurbessoian T."/>
        </authorList>
    </citation>
    <scope>NUCLEOTIDE SEQUENCE</scope>
    <source>
        <strain evidence="6">CPER-KK1</strain>
    </source>
</reference>
<dbReference type="SUPFAM" id="SSF52540">
    <property type="entry name" value="P-loop containing nucleoside triphosphate hydrolases"/>
    <property type="match status" value="1"/>
</dbReference>
<dbReference type="Gene3D" id="2.40.50.100">
    <property type="match status" value="1"/>
</dbReference>
<dbReference type="SMART" id="SM00382">
    <property type="entry name" value="AAA"/>
    <property type="match status" value="1"/>
</dbReference>
<evidence type="ECO:0000256" key="1">
    <source>
        <dbReference type="ARBA" id="ARBA00004417"/>
    </source>
</evidence>
<dbReference type="GO" id="GO:0005524">
    <property type="term" value="F:ATP binding"/>
    <property type="evidence" value="ECO:0007669"/>
    <property type="project" value="UniProtKB-KW"/>
</dbReference>
<proteinExistence type="predicted"/>
<dbReference type="EMBL" id="JAHHIF010000003">
    <property type="protein sequence ID" value="MBW4543486.1"/>
    <property type="molecule type" value="Genomic_DNA"/>
</dbReference>
<dbReference type="GO" id="GO:0016887">
    <property type="term" value="F:ATP hydrolysis activity"/>
    <property type="evidence" value="ECO:0007669"/>
    <property type="project" value="InterPro"/>
</dbReference>
<dbReference type="InterPro" id="IPR027417">
    <property type="entry name" value="P-loop_NTPase"/>
</dbReference>
<accession>A0A951PGN5</accession>
<feature type="domain" description="ABC transporter" evidence="5">
    <location>
        <begin position="27"/>
        <end position="257"/>
    </location>
</feature>
<dbReference type="AlphaFoldDB" id="A0A951PGN5"/>
<comment type="caution">
    <text evidence="6">The sequence shown here is derived from an EMBL/GenBank/DDBJ whole genome shotgun (WGS) entry which is preliminary data.</text>
</comment>
<dbReference type="Gene3D" id="3.40.50.300">
    <property type="entry name" value="P-loop containing nucleotide triphosphate hydrolases"/>
    <property type="match status" value="1"/>
</dbReference>
<organism evidence="6 7">
    <name type="scientific">Symplocastrum torsivum CPER-KK1</name>
    <dbReference type="NCBI Taxonomy" id="450513"/>
    <lineage>
        <taxon>Bacteria</taxon>
        <taxon>Bacillati</taxon>
        <taxon>Cyanobacteriota</taxon>
        <taxon>Cyanophyceae</taxon>
        <taxon>Oscillatoriophycideae</taxon>
        <taxon>Oscillatoriales</taxon>
        <taxon>Microcoleaceae</taxon>
        <taxon>Symplocastrum</taxon>
    </lineage>
</organism>
<keyword evidence="3" id="KW-0547">Nucleotide-binding</keyword>
<keyword evidence="4 6" id="KW-0067">ATP-binding</keyword>
<dbReference type="GO" id="GO:0043190">
    <property type="term" value="C:ATP-binding cassette (ABC) transporter complex"/>
    <property type="evidence" value="ECO:0007669"/>
    <property type="project" value="InterPro"/>
</dbReference>